<dbReference type="EMBL" id="KN831782">
    <property type="protein sequence ID" value="KIM40649.1"/>
    <property type="molecule type" value="Genomic_DNA"/>
</dbReference>
<gene>
    <name evidence="1" type="ORF">M413DRAFT_165709</name>
</gene>
<proteinExistence type="predicted"/>
<organism evidence="1 2">
    <name type="scientific">Hebeloma cylindrosporum</name>
    <dbReference type="NCBI Taxonomy" id="76867"/>
    <lineage>
        <taxon>Eukaryota</taxon>
        <taxon>Fungi</taxon>
        <taxon>Dikarya</taxon>
        <taxon>Basidiomycota</taxon>
        <taxon>Agaricomycotina</taxon>
        <taxon>Agaricomycetes</taxon>
        <taxon>Agaricomycetidae</taxon>
        <taxon>Agaricales</taxon>
        <taxon>Agaricineae</taxon>
        <taxon>Hymenogastraceae</taxon>
        <taxon>Hebeloma</taxon>
    </lineage>
</organism>
<accession>A0A0C3C8W9</accession>
<reference evidence="2" key="2">
    <citation type="submission" date="2015-01" db="EMBL/GenBank/DDBJ databases">
        <title>Evolutionary Origins and Diversification of the Mycorrhizal Mutualists.</title>
        <authorList>
            <consortium name="DOE Joint Genome Institute"/>
            <consortium name="Mycorrhizal Genomics Consortium"/>
            <person name="Kohler A."/>
            <person name="Kuo A."/>
            <person name="Nagy L.G."/>
            <person name="Floudas D."/>
            <person name="Copeland A."/>
            <person name="Barry K.W."/>
            <person name="Cichocki N."/>
            <person name="Veneault-Fourrey C."/>
            <person name="LaButti K."/>
            <person name="Lindquist E.A."/>
            <person name="Lipzen A."/>
            <person name="Lundell T."/>
            <person name="Morin E."/>
            <person name="Murat C."/>
            <person name="Riley R."/>
            <person name="Ohm R."/>
            <person name="Sun H."/>
            <person name="Tunlid A."/>
            <person name="Henrissat B."/>
            <person name="Grigoriev I.V."/>
            <person name="Hibbett D.S."/>
            <person name="Martin F."/>
        </authorList>
    </citation>
    <scope>NUCLEOTIDE SEQUENCE [LARGE SCALE GENOMIC DNA]</scope>
    <source>
        <strain evidence="2">h7</strain>
    </source>
</reference>
<protein>
    <submittedName>
        <fullName evidence="1">Uncharacterized protein</fullName>
    </submittedName>
</protein>
<evidence type="ECO:0000313" key="2">
    <source>
        <dbReference type="Proteomes" id="UP000053424"/>
    </source>
</evidence>
<sequence length="156" mass="17599">MRGTKIAIFCVCSNSWRNFKFKKVTSRYQASASREHISKSFYRCCRSSCAMDFHFKSWPLPCLLCILDLTGNPFVPRVTPRSDPAVRISSECAMAPQQQQPISPFDSGLVPFVHIPGLGEPFSTKKTKSQIPITLRLSNANRPRIRDSQTTLCTLL</sequence>
<evidence type="ECO:0000313" key="1">
    <source>
        <dbReference type="EMBL" id="KIM40649.1"/>
    </source>
</evidence>
<keyword evidence="2" id="KW-1185">Reference proteome</keyword>
<dbReference type="Proteomes" id="UP000053424">
    <property type="component" value="Unassembled WGS sequence"/>
</dbReference>
<name>A0A0C3C8W9_HEBCY</name>
<dbReference type="AlphaFoldDB" id="A0A0C3C8W9"/>
<reference evidence="1 2" key="1">
    <citation type="submission" date="2014-04" db="EMBL/GenBank/DDBJ databases">
        <authorList>
            <consortium name="DOE Joint Genome Institute"/>
            <person name="Kuo A."/>
            <person name="Gay G."/>
            <person name="Dore J."/>
            <person name="Kohler A."/>
            <person name="Nagy L.G."/>
            <person name="Floudas D."/>
            <person name="Copeland A."/>
            <person name="Barry K.W."/>
            <person name="Cichocki N."/>
            <person name="Veneault-Fourrey C."/>
            <person name="LaButti K."/>
            <person name="Lindquist E.A."/>
            <person name="Lipzen A."/>
            <person name="Lundell T."/>
            <person name="Morin E."/>
            <person name="Murat C."/>
            <person name="Sun H."/>
            <person name="Tunlid A."/>
            <person name="Henrissat B."/>
            <person name="Grigoriev I.V."/>
            <person name="Hibbett D.S."/>
            <person name="Martin F."/>
            <person name="Nordberg H.P."/>
            <person name="Cantor M.N."/>
            <person name="Hua S.X."/>
        </authorList>
    </citation>
    <scope>NUCLEOTIDE SEQUENCE [LARGE SCALE GENOMIC DNA]</scope>
    <source>
        <strain evidence="2">h7</strain>
    </source>
</reference>
<dbReference type="HOGENOM" id="CLU_1686812_0_0_1"/>